<evidence type="ECO:0000313" key="1">
    <source>
        <dbReference type="EMBL" id="NOU61245.1"/>
    </source>
</evidence>
<protein>
    <submittedName>
        <fullName evidence="1">Uncharacterized protein</fullName>
    </submittedName>
</protein>
<accession>A0ABX1WYM5</accession>
<sequence>MVDSTAFSIENRQKILEEATANEFDFVFTHCGFKEALFCLMASNLGFRCAIFCEQDFEIELHTVVDAKNAGSKSIISLRERFPHLILPDEYLHIQKEKSRFAALFSNRIKEKDLPRYESALKLAPGSSVNLESEFKINANRLLMSMIKSAVANGVIILNHVKCEKGNDKELVVSDGLQLITESYSVHYNKLLDFRSSDGEHKTELHMCLDKKGLFLKRSLKFHVDNQVVRLIRYQDYFLLISESEDVGIDFVNVLLRELSALFEDEISFNENDILSSQLMPVDSTSNLKDQLSALEKECKKHLNVSGSEFVERLHKFSIVDSHFEGRKEIQELIEFADFKFDEAKQTGIHPISFKNVFYRFGSESDQLTELAYEWRVKYGPGEKLWQNVQLWYLYNHEMICSMNDYYARINSLNKPGISNLTIDEEVMNKCLFV</sequence>
<keyword evidence="2" id="KW-1185">Reference proteome</keyword>
<comment type="caution">
    <text evidence="1">The sequence shown here is derived from an EMBL/GenBank/DDBJ whole genome shotgun (WGS) entry which is preliminary data.</text>
</comment>
<gene>
    <name evidence="1" type="ORF">ELS83_15665</name>
</gene>
<organism evidence="1 2">
    <name type="scientific">Marinifilum caeruleilacunae</name>
    <dbReference type="NCBI Taxonomy" id="2499076"/>
    <lineage>
        <taxon>Bacteria</taxon>
        <taxon>Pseudomonadati</taxon>
        <taxon>Bacteroidota</taxon>
        <taxon>Bacteroidia</taxon>
        <taxon>Marinilabiliales</taxon>
        <taxon>Marinifilaceae</taxon>
    </lineage>
</organism>
<dbReference type="Proteomes" id="UP000732105">
    <property type="component" value="Unassembled WGS sequence"/>
</dbReference>
<name>A0ABX1WYM5_9BACT</name>
<evidence type="ECO:0000313" key="2">
    <source>
        <dbReference type="Proteomes" id="UP000732105"/>
    </source>
</evidence>
<dbReference type="EMBL" id="RZNH01000030">
    <property type="protein sequence ID" value="NOU61245.1"/>
    <property type="molecule type" value="Genomic_DNA"/>
</dbReference>
<dbReference type="RefSeq" id="WP_171596508.1">
    <property type="nucleotide sequence ID" value="NZ_RZNH01000030.1"/>
</dbReference>
<reference evidence="1 2" key="1">
    <citation type="submission" date="2018-12" db="EMBL/GenBank/DDBJ databases">
        <title>Marinifilum JC070 sp. nov., a marine bacterium isolated from Yongle Blue Hole in the South China Sea.</title>
        <authorList>
            <person name="Fu T."/>
        </authorList>
    </citation>
    <scope>NUCLEOTIDE SEQUENCE [LARGE SCALE GENOMIC DNA]</scope>
    <source>
        <strain evidence="1 2">JC070</strain>
    </source>
</reference>
<proteinExistence type="predicted"/>